<evidence type="ECO:0000313" key="3">
    <source>
        <dbReference type="Proteomes" id="UP000693970"/>
    </source>
</evidence>
<evidence type="ECO:0000313" key="2">
    <source>
        <dbReference type="EMBL" id="KAG7373180.1"/>
    </source>
</evidence>
<comment type="caution">
    <text evidence="2">The sequence shown here is derived from an EMBL/GenBank/DDBJ whole genome shotgun (WGS) entry which is preliminary data.</text>
</comment>
<dbReference type="EMBL" id="JAGRRH010000002">
    <property type="protein sequence ID" value="KAG7373180.1"/>
    <property type="molecule type" value="Genomic_DNA"/>
</dbReference>
<keyword evidence="1" id="KW-0812">Transmembrane</keyword>
<keyword evidence="3" id="KW-1185">Reference proteome</keyword>
<proteinExistence type="predicted"/>
<gene>
    <name evidence="2" type="ORF">IV203_033904</name>
</gene>
<dbReference type="OrthoDB" id="43623at2759"/>
<evidence type="ECO:0000256" key="1">
    <source>
        <dbReference type="SAM" id="Phobius"/>
    </source>
</evidence>
<dbReference type="Proteomes" id="UP000693970">
    <property type="component" value="Unassembled WGS sequence"/>
</dbReference>
<sequence>MVSFSTYSVRNNLPTRTFIVFLLGIAVGSNFSLIFHQTKIILDLLRTDHSNKQDTPAESRHPMMVLTKDSSKANAMIPVFSSLESKAESSKTFTKRKKGEEKNSLLLATNVSTDSKIAKQSSENECQLTKSQHQMSLQMANFSSHPGSPSFQKMLRILQQSRYYKICPDFPVFDDNIRNYARMLEGYGLRPAPSNETLLDPSITLHLTRVSIKLPICHTMDCNNIPRILTQSEQMSGVGMGFLNELEECQNSPLCIILEFSDFNYQLMTQRSLKDSVMLLPIMHQARLGDAKEEQIVPMKQRSIDVVFYGYMQSSRRKQIWSQLNTTKIHFLFSTDYSLSEMAQTYSNSKICLIVHSHTQSALETHRLSEMSRFGCIPLIETVFDTLQLEYYQECGDVTFADFDSLVNTSMEMLSKIQRTPSRVLAEQMRKRIQWWRSGIIWEALLNEIFAGYPKTGYPQNTTKDKKQ</sequence>
<keyword evidence="1" id="KW-0472">Membrane</keyword>
<reference evidence="2" key="1">
    <citation type="journal article" date="2021" name="Sci. Rep.">
        <title>Diploid genomic architecture of Nitzschia inconspicua, an elite biomass production diatom.</title>
        <authorList>
            <person name="Oliver A."/>
            <person name="Podell S."/>
            <person name="Pinowska A."/>
            <person name="Traller J.C."/>
            <person name="Smith S.R."/>
            <person name="McClure R."/>
            <person name="Beliaev A."/>
            <person name="Bohutskyi P."/>
            <person name="Hill E.A."/>
            <person name="Rabines A."/>
            <person name="Zheng H."/>
            <person name="Allen L.Z."/>
            <person name="Kuo A."/>
            <person name="Grigoriev I.V."/>
            <person name="Allen A.E."/>
            <person name="Hazlebeck D."/>
            <person name="Allen E.E."/>
        </authorList>
    </citation>
    <scope>NUCLEOTIDE SEQUENCE</scope>
    <source>
        <strain evidence="2">Hildebrandi</strain>
    </source>
</reference>
<name>A0A9K3Q7E4_9STRA</name>
<feature type="transmembrane region" description="Helical" evidence="1">
    <location>
        <begin position="18"/>
        <end position="36"/>
    </location>
</feature>
<accession>A0A9K3Q7E4</accession>
<keyword evidence="1" id="KW-1133">Transmembrane helix</keyword>
<dbReference type="AlphaFoldDB" id="A0A9K3Q7E4"/>
<organism evidence="2 3">
    <name type="scientific">Nitzschia inconspicua</name>
    <dbReference type="NCBI Taxonomy" id="303405"/>
    <lineage>
        <taxon>Eukaryota</taxon>
        <taxon>Sar</taxon>
        <taxon>Stramenopiles</taxon>
        <taxon>Ochrophyta</taxon>
        <taxon>Bacillariophyta</taxon>
        <taxon>Bacillariophyceae</taxon>
        <taxon>Bacillariophycidae</taxon>
        <taxon>Bacillariales</taxon>
        <taxon>Bacillariaceae</taxon>
        <taxon>Nitzschia</taxon>
    </lineage>
</organism>
<protein>
    <submittedName>
        <fullName evidence="2">Uncharacterized protein</fullName>
    </submittedName>
</protein>
<reference evidence="2" key="2">
    <citation type="submission" date="2021-04" db="EMBL/GenBank/DDBJ databases">
        <authorList>
            <person name="Podell S."/>
        </authorList>
    </citation>
    <scope>NUCLEOTIDE SEQUENCE</scope>
    <source>
        <strain evidence="2">Hildebrandi</strain>
    </source>
</reference>